<sequence>MTFCVAATRSGRFSCDQTVISRSGLPGPVLLAQPESNPIPKAAVTPTAVVLDRRVLMRMECPRSAYVCSSRITASLLLVDKT</sequence>
<evidence type="ECO:0000313" key="1">
    <source>
        <dbReference type="EMBL" id="GAA4973892.1"/>
    </source>
</evidence>
<gene>
    <name evidence="1" type="ORF">GCM10023257_08020</name>
</gene>
<evidence type="ECO:0000313" key="2">
    <source>
        <dbReference type="Proteomes" id="UP001500610"/>
    </source>
</evidence>
<dbReference type="Proteomes" id="UP001500610">
    <property type="component" value="Unassembled WGS sequence"/>
</dbReference>
<protein>
    <submittedName>
        <fullName evidence="1">Uncharacterized protein</fullName>
    </submittedName>
</protein>
<dbReference type="EMBL" id="BAABIV010000003">
    <property type="protein sequence ID" value="GAA4973892.1"/>
    <property type="molecule type" value="Genomic_DNA"/>
</dbReference>
<comment type="caution">
    <text evidence="1">The sequence shown here is derived from an EMBL/GenBank/DDBJ whole genome shotgun (WGS) entry which is preliminary data.</text>
</comment>
<proteinExistence type="predicted"/>
<accession>A0ABP9HLP3</accession>
<name>A0ABP9HLP3_9ACTN</name>
<organism evidence="1 2">
    <name type="scientific">Streptomyces hyderabadensis</name>
    <dbReference type="NCBI Taxonomy" id="598549"/>
    <lineage>
        <taxon>Bacteria</taxon>
        <taxon>Bacillati</taxon>
        <taxon>Actinomycetota</taxon>
        <taxon>Actinomycetes</taxon>
        <taxon>Kitasatosporales</taxon>
        <taxon>Streptomycetaceae</taxon>
        <taxon>Streptomyces</taxon>
    </lineage>
</organism>
<reference evidence="2" key="1">
    <citation type="journal article" date="2019" name="Int. J. Syst. Evol. Microbiol.">
        <title>The Global Catalogue of Microorganisms (GCM) 10K type strain sequencing project: providing services to taxonomists for standard genome sequencing and annotation.</title>
        <authorList>
            <consortium name="The Broad Institute Genomics Platform"/>
            <consortium name="The Broad Institute Genome Sequencing Center for Infectious Disease"/>
            <person name="Wu L."/>
            <person name="Ma J."/>
        </authorList>
    </citation>
    <scope>NUCLEOTIDE SEQUENCE [LARGE SCALE GENOMIC DNA]</scope>
    <source>
        <strain evidence="2">JCM 17657</strain>
    </source>
</reference>
<keyword evidence="2" id="KW-1185">Reference proteome</keyword>